<name>A0AAE3LG43_9EURY</name>
<evidence type="ECO:0000313" key="2">
    <source>
        <dbReference type="EMBL" id="MCU4728325.1"/>
    </source>
</evidence>
<proteinExistence type="predicted"/>
<protein>
    <submittedName>
        <fullName evidence="2">DUF5809 family protein</fullName>
    </submittedName>
</protein>
<evidence type="ECO:0000313" key="1">
    <source>
        <dbReference type="EMBL" id="MCU4719242.1"/>
    </source>
</evidence>
<comment type="caution">
    <text evidence="2">The sequence shown here is derived from an EMBL/GenBank/DDBJ whole genome shotgun (WGS) entry which is preliminary data.</text>
</comment>
<dbReference type="RefSeq" id="WP_315909992.1">
    <property type="nucleotide sequence ID" value="NZ_JAOPKC010000023.1"/>
</dbReference>
<evidence type="ECO:0000313" key="4">
    <source>
        <dbReference type="Proteomes" id="UP001209746"/>
    </source>
</evidence>
<organism evidence="2 4">
    <name type="scientific">Halapricum hydrolyticum</name>
    <dbReference type="NCBI Taxonomy" id="2979991"/>
    <lineage>
        <taxon>Archaea</taxon>
        <taxon>Methanobacteriati</taxon>
        <taxon>Methanobacteriota</taxon>
        <taxon>Stenosarchaea group</taxon>
        <taxon>Halobacteria</taxon>
        <taxon>Halobacteriales</taxon>
        <taxon>Haloarculaceae</taxon>
        <taxon>Halapricum</taxon>
    </lineage>
</organism>
<dbReference type="AlphaFoldDB" id="A0AAE3LG43"/>
<gene>
    <name evidence="2" type="ORF">OB914_15320</name>
    <name evidence="1" type="ORF">OB916_14415</name>
</gene>
<dbReference type="EMBL" id="JAOPKC010000023">
    <property type="protein sequence ID" value="MCU4719242.1"/>
    <property type="molecule type" value="Genomic_DNA"/>
</dbReference>
<dbReference type="Proteomes" id="UP001209746">
    <property type="component" value="Unassembled WGS sequence"/>
</dbReference>
<keyword evidence="3" id="KW-1185">Reference proteome</keyword>
<evidence type="ECO:0000313" key="3">
    <source>
        <dbReference type="Proteomes" id="UP001208186"/>
    </source>
</evidence>
<dbReference type="EMBL" id="JAOPKD010000024">
    <property type="protein sequence ID" value="MCU4728325.1"/>
    <property type="molecule type" value="Genomic_DNA"/>
</dbReference>
<accession>A0AAE3LG43</accession>
<dbReference type="Proteomes" id="UP001208186">
    <property type="component" value="Unassembled WGS sequence"/>
</dbReference>
<dbReference type="Pfam" id="PF19125">
    <property type="entry name" value="DUF5809"/>
    <property type="match status" value="1"/>
</dbReference>
<sequence>MEREGRFAPETLDAARERYEALGSTAQVVVREVAKAMELDRTTYRERVTSEVVETAREVLFAESLAVTVGTREEFDAWRADRPDYEVREIGSENVERVAWHAAPFAETVVAATFQTEREAAVGTLRRQAFGEVYRDALRGE</sequence>
<reference evidence="2" key="1">
    <citation type="submission" date="2023-02" db="EMBL/GenBank/DDBJ databases">
        <title>Enrichment on poylsaccharides allowed isolation of novel metabolic and taxonomic groups of Haloarchaea.</title>
        <authorList>
            <person name="Sorokin D.Y."/>
            <person name="Elcheninov A.G."/>
            <person name="Khizhniak T.V."/>
            <person name="Kolganova T.V."/>
            <person name="Kublanov I.V."/>
        </authorList>
    </citation>
    <scope>NUCLEOTIDE SEQUENCE</scope>
    <source>
        <strain evidence="1 3">HArc-curdl5-1</strain>
        <strain evidence="2">HArc-curdl7</strain>
    </source>
</reference>
<dbReference type="InterPro" id="IPR043832">
    <property type="entry name" value="DUF5809"/>
</dbReference>